<keyword evidence="3" id="KW-1185">Reference proteome</keyword>
<reference evidence="2 3" key="1">
    <citation type="submission" date="2017-11" db="EMBL/GenBank/DDBJ databases">
        <title>Comparative genomics of Botrytis spp.</title>
        <authorList>
            <person name="Valero-Jimenez C.A."/>
            <person name="Tapia P."/>
            <person name="Veloso J."/>
            <person name="Silva-Moreno E."/>
            <person name="Staats M."/>
            <person name="Valdes J.H."/>
            <person name="Van Kan J.A.L."/>
        </authorList>
    </citation>
    <scope>NUCLEOTIDE SEQUENCE [LARGE SCALE GENOMIC DNA]</scope>
    <source>
        <strain evidence="2 3">MUCL2830</strain>
    </source>
</reference>
<protein>
    <recommendedName>
        <fullName evidence="4">SMODS and SLOG-associating 2TM effector domain-containing protein</fullName>
    </recommendedName>
</protein>
<feature type="transmembrane region" description="Helical" evidence="1">
    <location>
        <begin position="6"/>
        <end position="22"/>
    </location>
</feature>
<name>A0A4Y8D742_9HELO</name>
<organism evidence="2 3">
    <name type="scientific">Botryotinia calthae</name>
    <dbReference type="NCBI Taxonomy" id="38488"/>
    <lineage>
        <taxon>Eukaryota</taxon>
        <taxon>Fungi</taxon>
        <taxon>Dikarya</taxon>
        <taxon>Ascomycota</taxon>
        <taxon>Pezizomycotina</taxon>
        <taxon>Leotiomycetes</taxon>
        <taxon>Helotiales</taxon>
        <taxon>Sclerotiniaceae</taxon>
        <taxon>Botryotinia</taxon>
    </lineage>
</organism>
<proteinExistence type="predicted"/>
<evidence type="ECO:0000313" key="3">
    <source>
        <dbReference type="Proteomes" id="UP000297299"/>
    </source>
</evidence>
<keyword evidence="1" id="KW-1133">Transmembrane helix</keyword>
<dbReference type="Proteomes" id="UP000297299">
    <property type="component" value="Unassembled WGS sequence"/>
</dbReference>
<keyword evidence="1" id="KW-0812">Transmembrane</keyword>
<dbReference type="AlphaFoldDB" id="A0A4Y8D742"/>
<accession>A0A4Y8D742</accession>
<comment type="caution">
    <text evidence="2">The sequence shown here is derived from an EMBL/GenBank/DDBJ whole genome shotgun (WGS) entry which is preliminary data.</text>
</comment>
<feature type="transmembrane region" description="Helical" evidence="1">
    <location>
        <begin position="125"/>
        <end position="152"/>
    </location>
</feature>
<evidence type="ECO:0000313" key="2">
    <source>
        <dbReference type="EMBL" id="TEY69502.1"/>
    </source>
</evidence>
<sequence>MKVSVGLVYTTWAILFSITTLGENSKNKLRVRDKLKQEYETIIDEDRNPMHVDIQTLKEYHMPLIEDDSATGRVQSYYESRWENLLGIIKSKHDKSTIAYSNLGMFEDRSLRDSMDALNYYTFKGVIIFGLLTVFLALASFFVGVAQTYAAFKALDMPS</sequence>
<keyword evidence="1" id="KW-0472">Membrane</keyword>
<dbReference type="OrthoDB" id="5428890at2759"/>
<dbReference type="EMBL" id="PHWZ01000115">
    <property type="protein sequence ID" value="TEY69502.1"/>
    <property type="molecule type" value="Genomic_DNA"/>
</dbReference>
<evidence type="ECO:0008006" key="4">
    <source>
        <dbReference type="Google" id="ProtNLM"/>
    </source>
</evidence>
<gene>
    <name evidence="2" type="ORF">BOTCAL_0115g00220</name>
</gene>
<evidence type="ECO:0000256" key="1">
    <source>
        <dbReference type="SAM" id="Phobius"/>
    </source>
</evidence>